<dbReference type="InterPro" id="IPR036034">
    <property type="entry name" value="PDZ_sf"/>
</dbReference>
<dbReference type="EMBL" id="JAOPHQ010004101">
    <property type="protein sequence ID" value="KAK0140462.1"/>
    <property type="molecule type" value="Genomic_DNA"/>
</dbReference>
<dbReference type="PANTHER" id="PTHR15963">
    <property type="entry name" value="GENERAL RECEPTOR FOR PHOSPHOINOSITIDES 1-ASSOCIATED SCAFFOLD PROTEIN-RELATED"/>
    <property type="match status" value="1"/>
</dbReference>
<comment type="caution">
    <text evidence="5">The sequence shown here is derived from an EMBL/GenBank/DDBJ whole genome shotgun (WGS) entry which is preliminary data.</text>
</comment>
<proteinExistence type="predicted"/>
<evidence type="ECO:0000256" key="1">
    <source>
        <dbReference type="ARBA" id="ARBA00004496"/>
    </source>
</evidence>
<keyword evidence="2" id="KW-0963">Cytoplasm</keyword>
<feature type="compositionally biased region" description="Polar residues" evidence="3">
    <location>
        <begin position="30"/>
        <end position="47"/>
    </location>
</feature>
<reference evidence="5" key="1">
    <citation type="journal article" date="2023" name="Front. Mar. Sci.">
        <title>A new Merluccius polli reference genome to investigate the effects of global change in West African waters.</title>
        <authorList>
            <person name="Mateo J.L."/>
            <person name="Blanco-Fernandez C."/>
            <person name="Garcia-Vazquez E."/>
            <person name="Machado-Schiaffino G."/>
        </authorList>
    </citation>
    <scope>NUCLEOTIDE SEQUENCE</scope>
    <source>
        <strain evidence="5">C29</strain>
        <tissue evidence="5">Fin</tissue>
    </source>
</reference>
<dbReference type="Gene3D" id="2.30.42.10">
    <property type="match status" value="1"/>
</dbReference>
<feature type="region of interest" description="Disordered" evidence="3">
    <location>
        <begin position="217"/>
        <end position="240"/>
    </location>
</feature>
<name>A0AA47MI30_MERPO</name>
<dbReference type="InterPro" id="IPR001478">
    <property type="entry name" value="PDZ"/>
</dbReference>
<comment type="subcellular location">
    <subcellularLocation>
        <location evidence="1">Cytoplasm</location>
    </subcellularLocation>
</comment>
<feature type="region of interest" description="Disordered" evidence="3">
    <location>
        <begin position="1"/>
        <end position="54"/>
    </location>
</feature>
<evidence type="ECO:0000259" key="4">
    <source>
        <dbReference type="PROSITE" id="PS50106"/>
    </source>
</evidence>
<keyword evidence="6" id="KW-1185">Reference proteome</keyword>
<dbReference type="CDD" id="cd06713">
    <property type="entry name" value="PDZ_tamalin_CYTIP-like"/>
    <property type="match status" value="1"/>
</dbReference>
<dbReference type="GO" id="GO:0005737">
    <property type="term" value="C:cytoplasm"/>
    <property type="evidence" value="ECO:0007669"/>
    <property type="project" value="UniProtKB-SubCell"/>
</dbReference>
<dbReference type="PROSITE" id="PS50106">
    <property type="entry name" value="PDZ"/>
    <property type="match status" value="1"/>
</dbReference>
<sequence>MQSTRNLNGVPRQDGCVLDNPPRKKGQMWSWRSSKGSGDGPQTSGSTMPRGWKQKKQKALVDYSDPQRTTFILEKEDNESFGFEIQTYGLQLSSHSEVEMCTLVCTVNKDGAADCAGLTAGDIILTVNGRSIEGLAHHHIVDAVRQSTNVLKIETVCGSLLRRIELDRKMSLLKQTLQEKWVELQTLELQEQRLMRGDSRDGALTPSFLDSPVYPDVFPGHEGHRGPGGHRFSSDSSYQSYMTEDSDQASVFGDIISPSPAAAGDGCFFSQGFPEQRESRRSFSVHLQRRTSSSDSGSPSPKYWDEAGASSLFGTLPRKGRRGSVRRHLLKLIPGFHRSVEEEEVHPNKPCSLDTVFTAGQNQQNKETKASS</sequence>
<dbReference type="Proteomes" id="UP001174136">
    <property type="component" value="Unassembled WGS sequence"/>
</dbReference>
<dbReference type="Pfam" id="PF00595">
    <property type="entry name" value="PDZ"/>
    <property type="match status" value="1"/>
</dbReference>
<protein>
    <submittedName>
        <fullName evidence="5">Cytohesin-interacting protein</fullName>
    </submittedName>
</protein>
<feature type="region of interest" description="Disordered" evidence="3">
    <location>
        <begin position="279"/>
        <end position="303"/>
    </location>
</feature>
<organism evidence="5 6">
    <name type="scientific">Merluccius polli</name>
    <name type="common">Benguela hake</name>
    <name type="synonym">Merluccius cadenati</name>
    <dbReference type="NCBI Taxonomy" id="89951"/>
    <lineage>
        <taxon>Eukaryota</taxon>
        <taxon>Metazoa</taxon>
        <taxon>Chordata</taxon>
        <taxon>Craniata</taxon>
        <taxon>Vertebrata</taxon>
        <taxon>Euteleostomi</taxon>
        <taxon>Actinopterygii</taxon>
        <taxon>Neopterygii</taxon>
        <taxon>Teleostei</taxon>
        <taxon>Neoteleostei</taxon>
        <taxon>Acanthomorphata</taxon>
        <taxon>Zeiogadaria</taxon>
        <taxon>Gadariae</taxon>
        <taxon>Gadiformes</taxon>
        <taxon>Gadoidei</taxon>
        <taxon>Merlucciidae</taxon>
        <taxon>Merluccius</taxon>
    </lineage>
</organism>
<evidence type="ECO:0000256" key="3">
    <source>
        <dbReference type="SAM" id="MobiDB-lite"/>
    </source>
</evidence>
<dbReference type="InterPro" id="IPR052122">
    <property type="entry name" value="Intracell_Traff_Signaling_Reg"/>
</dbReference>
<dbReference type="AlphaFoldDB" id="A0AA47MI30"/>
<dbReference type="PANTHER" id="PTHR15963:SF1">
    <property type="entry name" value="CYTOHESIN-INTERACTING PROTEIN"/>
    <property type="match status" value="1"/>
</dbReference>
<dbReference type="SMART" id="SM00228">
    <property type="entry name" value="PDZ"/>
    <property type="match status" value="1"/>
</dbReference>
<feature type="domain" description="PDZ" evidence="4">
    <location>
        <begin position="70"/>
        <end position="159"/>
    </location>
</feature>
<feature type="region of interest" description="Disordered" evidence="3">
    <location>
        <begin position="341"/>
        <end position="372"/>
    </location>
</feature>
<evidence type="ECO:0000313" key="5">
    <source>
        <dbReference type="EMBL" id="KAK0140462.1"/>
    </source>
</evidence>
<evidence type="ECO:0000313" key="6">
    <source>
        <dbReference type="Proteomes" id="UP001174136"/>
    </source>
</evidence>
<dbReference type="SUPFAM" id="SSF50156">
    <property type="entry name" value="PDZ domain-like"/>
    <property type="match status" value="1"/>
</dbReference>
<accession>A0AA47MI30</accession>
<gene>
    <name evidence="5" type="primary">Cytip</name>
    <name evidence="5" type="ORF">N1851_022565</name>
</gene>
<evidence type="ECO:0000256" key="2">
    <source>
        <dbReference type="ARBA" id="ARBA00022490"/>
    </source>
</evidence>